<accession>A0ACB9SC37</accession>
<sequence length="260" mass="27806">MTHRSTHCSSNGHRGSGGDLPDRVQANGTGGGGGAIRGVKLFGVRLTDGLSIKKSASMGCLSVHLHANRGGRGSGLNRDGNPSAPANTPGLVAVDGYLSDDPANHGNSSSARRGDRKKGVPWTEEEHRMFLIGLQKLGKGDWRGISRHFVVSRTATQVASHAQKYFIRQSNTGRRKRRSSLFDMPPDTANNLCSVHEDAARAPRNEFDTKFLNSVPSLDLSLGNDSSLRHAEPGSCDTMTNVREQAVVHLSSSFPSLMPG</sequence>
<proteinExistence type="predicted"/>
<evidence type="ECO:0000313" key="2">
    <source>
        <dbReference type="Proteomes" id="UP001057402"/>
    </source>
</evidence>
<protein>
    <submittedName>
        <fullName evidence="1">Uncharacterized protein</fullName>
    </submittedName>
</protein>
<organism evidence="1 2">
    <name type="scientific">Melastoma candidum</name>
    <dbReference type="NCBI Taxonomy" id="119954"/>
    <lineage>
        <taxon>Eukaryota</taxon>
        <taxon>Viridiplantae</taxon>
        <taxon>Streptophyta</taxon>
        <taxon>Embryophyta</taxon>
        <taxon>Tracheophyta</taxon>
        <taxon>Spermatophyta</taxon>
        <taxon>Magnoliopsida</taxon>
        <taxon>eudicotyledons</taxon>
        <taxon>Gunneridae</taxon>
        <taxon>Pentapetalae</taxon>
        <taxon>rosids</taxon>
        <taxon>malvids</taxon>
        <taxon>Myrtales</taxon>
        <taxon>Melastomataceae</taxon>
        <taxon>Melastomatoideae</taxon>
        <taxon>Melastomateae</taxon>
        <taxon>Melastoma</taxon>
    </lineage>
</organism>
<keyword evidence="2" id="KW-1185">Reference proteome</keyword>
<gene>
    <name evidence="1" type="ORF">MLD38_005232</name>
</gene>
<comment type="caution">
    <text evidence="1">The sequence shown here is derived from an EMBL/GenBank/DDBJ whole genome shotgun (WGS) entry which is preliminary data.</text>
</comment>
<dbReference type="EMBL" id="CM042881">
    <property type="protein sequence ID" value="KAI4387394.1"/>
    <property type="molecule type" value="Genomic_DNA"/>
</dbReference>
<evidence type="ECO:0000313" key="1">
    <source>
        <dbReference type="EMBL" id="KAI4387394.1"/>
    </source>
</evidence>
<reference evidence="2" key="1">
    <citation type="journal article" date="2023" name="Front. Plant Sci.">
        <title>Chromosomal-level genome assembly of Melastoma candidum provides insights into trichome evolution.</title>
        <authorList>
            <person name="Zhong Y."/>
            <person name="Wu W."/>
            <person name="Sun C."/>
            <person name="Zou P."/>
            <person name="Liu Y."/>
            <person name="Dai S."/>
            <person name="Zhou R."/>
        </authorList>
    </citation>
    <scope>NUCLEOTIDE SEQUENCE [LARGE SCALE GENOMIC DNA]</scope>
</reference>
<dbReference type="Proteomes" id="UP001057402">
    <property type="component" value="Chromosome 2"/>
</dbReference>
<name>A0ACB9SC37_9MYRT</name>